<dbReference type="InterPro" id="IPR045738">
    <property type="entry name" value="DUF6088"/>
</dbReference>
<name>A0A9X2CPR1_9FLAO</name>
<gene>
    <name evidence="1" type="ORF">L1967_19280</name>
</gene>
<organism evidence="1 2">
    <name type="scientific">Zunongwangia pacifica</name>
    <dbReference type="NCBI Taxonomy" id="2911062"/>
    <lineage>
        <taxon>Bacteria</taxon>
        <taxon>Pseudomonadati</taxon>
        <taxon>Bacteroidota</taxon>
        <taxon>Flavobacteriia</taxon>
        <taxon>Flavobacteriales</taxon>
        <taxon>Flavobacteriaceae</taxon>
        <taxon>Zunongwangia</taxon>
    </lineage>
</organism>
<dbReference type="Pfam" id="PF19570">
    <property type="entry name" value="DUF6088"/>
    <property type="match status" value="1"/>
</dbReference>
<dbReference type="AlphaFoldDB" id="A0A9X2CPR1"/>
<protein>
    <submittedName>
        <fullName evidence="1">DUF6088 family protein</fullName>
    </submittedName>
</protein>
<proteinExistence type="predicted"/>
<reference evidence="1" key="1">
    <citation type="submission" date="2022-01" db="EMBL/GenBank/DDBJ databases">
        <title>Genome sequencing of Zunongwangia sp. M21534 genome.</title>
        <authorList>
            <person name="Chen Y."/>
            <person name="Dong C."/>
            <person name="Shao Z."/>
        </authorList>
    </citation>
    <scope>NUCLEOTIDE SEQUENCE</scope>
    <source>
        <strain evidence="1">MCCC M21534</strain>
    </source>
</reference>
<comment type="caution">
    <text evidence="1">The sequence shown here is derived from an EMBL/GenBank/DDBJ whole genome shotgun (WGS) entry which is preliminary data.</text>
</comment>
<keyword evidence="2" id="KW-1185">Reference proteome</keyword>
<dbReference type="RefSeq" id="WP_249603136.1">
    <property type="nucleotide sequence ID" value="NZ_JAKHSK010000040.1"/>
</dbReference>
<evidence type="ECO:0000313" key="1">
    <source>
        <dbReference type="EMBL" id="MCL6220439.1"/>
    </source>
</evidence>
<accession>A0A9X2CPR1</accession>
<dbReference type="EMBL" id="JAKHSK010000040">
    <property type="protein sequence ID" value="MCL6220439.1"/>
    <property type="molecule type" value="Genomic_DNA"/>
</dbReference>
<dbReference type="Proteomes" id="UP001139521">
    <property type="component" value="Unassembled WGS sequence"/>
</dbReference>
<sequence>MGVAQNIQKQISKLADGVTFKYEQLDINPQQFLAAAKAIERLIAKGVIKRVSTGVFYKPKKTVFGELKPSEEEILKPYLFKKGKRIAYITGTSLYNRLGLTTQVPKSMKVASRDKRITVSNGNVKASPVKSYVEVTDKNFYLLQLLEVLKDFKKNPDLDKSSAIKILSNKLKELNPTETELLIKCGLAYPPRVRGFLGALLESIKTESDLTAIKASLNPLSEYEYGIDNKQLSTVENWNIK</sequence>
<evidence type="ECO:0000313" key="2">
    <source>
        <dbReference type="Proteomes" id="UP001139521"/>
    </source>
</evidence>